<dbReference type="EMBL" id="JACAZH010000036">
    <property type="protein sequence ID" value="KAF7336548.1"/>
    <property type="molecule type" value="Genomic_DNA"/>
</dbReference>
<feature type="transmembrane region" description="Helical" evidence="1">
    <location>
        <begin position="126"/>
        <end position="151"/>
    </location>
</feature>
<dbReference type="InterPro" id="IPR045340">
    <property type="entry name" value="DUF6533"/>
</dbReference>
<sequence length="322" mass="35927">MQCATAAFVTVLVYDWLLTMRLEVEFIWRQKMSFGKLLYFINRYLVIIDLVILLNSYANPIIHGSKVPAAPNSLLDNDALCPSCRCVPWFHIDSWLGVVSIVAIDTIMLIRTWAMWHRSKKALAALVTLQVLCNLAEAGATLWASLTLFYIPSPNDIRPCLTGFARPNVLYALFMGVVVWDLVVMVATLIRVIPTMRLNQRVSPMIELILKDGIQYFILMLLIALANIVVLNEAPVQFICLSLVAMHLLAVNQGALATMLLTLQRVTNSVIGSRIMLNLRGMLLNPSYNSQASDTLVGGSSTIELAFRRNRSVYSNQLGLAK</sequence>
<feature type="transmembrane region" description="Helical" evidence="1">
    <location>
        <begin position="171"/>
        <end position="193"/>
    </location>
</feature>
<comment type="caution">
    <text evidence="3">The sequence shown here is derived from an EMBL/GenBank/DDBJ whole genome shotgun (WGS) entry which is preliminary data.</text>
</comment>
<proteinExistence type="predicted"/>
<protein>
    <recommendedName>
        <fullName evidence="2">DUF6533 domain-containing protein</fullName>
    </recommendedName>
</protein>
<feature type="domain" description="DUF6533" evidence="2">
    <location>
        <begin position="3"/>
        <end position="48"/>
    </location>
</feature>
<dbReference type="OrthoDB" id="2745134at2759"/>
<reference evidence="3" key="1">
    <citation type="submission" date="2020-05" db="EMBL/GenBank/DDBJ databases">
        <title>Mycena genomes resolve the evolution of fungal bioluminescence.</title>
        <authorList>
            <person name="Tsai I.J."/>
        </authorList>
    </citation>
    <scope>NUCLEOTIDE SEQUENCE</scope>
    <source>
        <strain evidence="3">160909Yilan</strain>
    </source>
</reference>
<keyword evidence="1" id="KW-0812">Transmembrane</keyword>
<organism evidence="3 4">
    <name type="scientific">Mycena sanguinolenta</name>
    <dbReference type="NCBI Taxonomy" id="230812"/>
    <lineage>
        <taxon>Eukaryota</taxon>
        <taxon>Fungi</taxon>
        <taxon>Dikarya</taxon>
        <taxon>Basidiomycota</taxon>
        <taxon>Agaricomycotina</taxon>
        <taxon>Agaricomycetes</taxon>
        <taxon>Agaricomycetidae</taxon>
        <taxon>Agaricales</taxon>
        <taxon>Marasmiineae</taxon>
        <taxon>Mycenaceae</taxon>
        <taxon>Mycena</taxon>
    </lineage>
</organism>
<evidence type="ECO:0000313" key="4">
    <source>
        <dbReference type="Proteomes" id="UP000623467"/>
    </source>
</evidence>
<keyword evidence="1" id="KW-0472">Membrane</keyword>
<feature type="transmembrane region" description="Helical" evidence="1">
    <location>
        <begin position="236"/>
        <end position="263"/>
    </location>
</feature>
<keyword evidence="1" id="KW-1133">Transmembrane helix</keyword>
<feature type="transmembrane region" description="Helical" evidence="1">
    <location>
        <begin position="213"/>
        <end position="230"/>
    </location>
</feature>
<feature type="transmembrane region" description="Helical" evidence="1">
    <location>
        <begin position="37"/>
        <end position="58"/>
    </location>
</feature>
<gene>
    <name evidence="3" type="ORF">MSAN_02287000</name>
</gene>
<dbReference type="Pfam" id="PF20151">
    <property type="entry name" value="DUF6533"/>
    <property type="match status" value="1"/>
</dbReference>
<keyword evidence="4" id="KW-1185">Reference proteome</keyword>
<name>A0A8H6X8S7_9AGAR</name>
<accession>A0A8H6X8S7</accession>
<dbReference type="AlphaFoldDB" id="A0A8H6X8S7"/>
<dbReference type="Proteomes" id="UP000623467">
    <property type="component" value="Unassembled WGS sequence"/>
</dbReference>
<evidence type="ECO:0000256" key="1">
    <source>
        <dbReference type="SAM" id="Phobius"/>
    </source>
</evidence>
<evidence type="ECO:0000313" key="3">
    <source>
        <dbReference type="EMBL" id="KAF7336548.1"/>
    </source>
</evidence>
<feature type="transmembrane region" description="Helical" evidence="1">
    <location>
        <begin position="95"/>
        <end position="114"/>
    </location>
</feature>
<evidence type="ECO:0000259" key="2">
    <source>
        <dbReference type="Pfam" id="PF20151"/>
    </source>
</evidence>